<dbReference type="AlphaFoldDB" id="A0A937JMQ1"/>
<keyword evidence="2" id="KW-0472">Membrane</keyword>
<dbReference type="EMBL" id="JAERRK010000007">
    <property type="protein sequence ID" value="MBL1083740.1"/>
    <property type="molecule type" value="Genomic_DNA"/>
</dbReference>
<evidence type="ECO:0000313" key="4">
    <source>
        <dbReference type="Proteomes" id="UP000661858"/>
    </source>
</evidence>
<accession>A0A937JMQ1</accession>
<feature type="compositionally biased region" description="Basic and acidic residues" evidence="1">
    <location>
        <begin position="271"/>
        <end position="292"/>
    </location>
</feature>
<name>A0A937JMQ1_9ACTN</name>
<dbReference type="RefSeq" id="WP_201836552.1">
    <property type="nucleotide sequence ID" value="NZ_JAERRK010000007.1"/>
</dbReference>
<keyword evidence="4" id="KW-1185">Reference proteome</keyword>
<comment type="caution">
    <text evidence="3">The sequence shown here is derived from an EMBL/GenBank/DDBJ whole genome shotgun (WGS) entry which is preliminary data.</text>
</comment>
<proteinExistence type="predicted"/>
<sequence>MTTATTVAGRTLSGWSRDGRHGTWYALLPTRPGEPLLGALRIDRGLIAPQGTPERLAAAVLAVAKLRLPGVLGTVDLVVEAGEVWLITARPPAPTLADLLADGAAGLDAGSAASILNETAQTLLALHNGGLVHGTLHQDTVVLAPDGVALLAEATLGTVLGDTSDSARRDADSARREADAAAWAGLAGILGAAWTVPGSPAAGLFARCSALAGTEGLASARAALVAGRAALPADLLQRTALRAAVAALTPDLTAAPTADESPDETTPPSTARHDQAPLLGERDGDRTPDRARTPARPHHTPHRAPTASDRALRTPHPAPRPAKEAPAPAPALAPAPRSPREVPAPAPVPDDQPTVLGRRNRTSSRPAAARSAATAGAEFEAEPGAEPGAVPTVAGTVAPGGAVVGGDILLRFGPGIPADAHDTLRAQWRTEPPPPGTRPRPRGRRAWIATTAFLTVAAVLLWLLLRPAPAPTVTAVAVEAPAGRLSCGQTADLVGVMTTDGGGGPVTYHWLRSDGHDSGELVRMVHRGDRRVTVHLRWTVRGPGRFRGAARLLIEDRRKPVEAGAAFSYVCP</sequence>
<reference evidence="3" key="1">
    <citation type="submission" date="2021-01" db="EMBL/GenBank/DDBJ databases">
        <title>WGS of actinomycetes isolated from Thailand.</title>
        <authorList>
            <person name="Thawai C."/>
        </authorList>
    </citation>
    <scope>NUCLEOTIDE SEQUENCE</scope>
    <source>
        <strain evidence="3">RCU-197</strain>
    </source>
</reference>
<feature type="compositionally biased region" description="Basic residues" evidence="1">
    <location>
        <begin position="293"/>
        <end position="302"/>
    </location>
</feature>
<feature type="region of interest" description="Disordered" evidence="1">
    <location>
        <begin position="252"/>
        <end position="387"/>
    </location>
</feature>
<feature type="compositionally biased region" description="Low complexity" evidence="1">
    <location>
        <begin position="363"/>
        <end position="387"/>
    </location>
</feature>
<feature type="compositionally biased region" description="Pro residues" evidence="1">
    <location>
        <begin position="327"/>
        <end position="350"/>
    </location>
</feature>
<organism evidence="3 4">
    <name type="scientific">Streptomyces actinomycinicus</name>
    <dbReference type="NCBI Taxonomy" id="1695166"/>
    <lineage>
        <taxon>Bacteria</taxon>
        <taxon>Bacillati</taxon>
        <taxon>Actinomycetota</taxon>
        <taxon>Actinomycetes</taxon>
        <taxon>Kitasatosporales</taxon>
        <taxon>Streptomycetaceae</taxon>
        <taxon>Streptomyces</taxon>
    </lineage>
</organism>
<keyword evidence="2" id="KW-0812">Transmembrane</keyword>
<evidence type="ECO:0000256" key="1">
    <source>
        <dbReference type="SAM" id="MobiDB-lite"/>
    </source>
</evidence>
<evidence type="ECO:0000313" key="3">
    <source>
        <dbReference type="EMBL" id="MBL1083740.1"/>
    </source>
</evidence>
<gene>
    <name evidence="3" type="ORF">JK359_17495</name>
</gene>
<evidence type="ECO:0000256" key="2">
    <source>
        <dbReference type="SAM" id="Phobius"/>
    </source>
</evidence>
<dbReference type="InterPro" id="IPR011009">
    <property type="entry name" value="Kinase-like_dom_sf"/>
</dbReference>
<keyword evidence="2" id="KW-1133">Transmembrane helix</keyword>
<protein>
    <submittedName>
        <fullName evidence="3">Uncharacterized protein</fullName>
    </submittedName>
</protein>
<dbReference type="Gene3D" id="1.10.510.10">
    <property type="entry name" value="Transferase(Phosphotransferase) domain 1"/>
    <property type="match status" value="1"/>
</dbReference>
<dbReference type="Proteomes" id="UP000661858">
    <property type="component" value="Unassembled WGS sequence"/>
</dbReference>
<dbReference type="SUPFAM" id="SSF56112">
    <property type="entry name" value="Protein kinase-like (PK-like)"/>
    <property type="match status" value="1"/>
</dbReference>
<feature type="transmembrane region" description="Helical" evidence="2">
    <location>
        <begin position="446"/>
        <end position="465"/>
    </location>
</feature>